<keyword evidence="3" id="KW-1185">Reference proteome</keyword>
<organism evidence="2 3">
    <name type="scientific">Cyclospora cayetanensis</name>
    <dbReference type="NCBI Taxonomy" id="88456"/>
    <lineage>
        <taxon>Eukaryota</taxon>
        <taxon>Sar</taxon>
        <taxon>Alveolata</taxon>
        <taxon>Apicomplexa</taxon>
        <taxon>Conoidasida</taxon>
        <taxon>Coccidia</taxon>
        <taxon>Eucoccidiorida</taxon>
        <taxon>Eimeriorina</taxon>
        <taxon>Eimeriidae</taxon>
        <taxon>Cyclospora</taxon>
    </lineage>
</organism>
<feature type="region of interest" description="Disordered" evidence="1">
    <location>
        <begin position="1"/>
        <end position="22"/>
    </location>
</feature>
<proteinExistence type="predicted"/>
<accession>A0A1D3CZ50</accession>
<evidence type="ECO:0000313" key="3">
    <source>
        <dbReference type="Proteomes" id="UP000095192"/>
    </source>
</evidence>
<evidence type="ECO:0000313" key="2">
    <source>
        <dbReference type="EMBL" id="OEH76459.1"/>
    </source>
</evidence>
<protein>
    <submittedName>
        <fullName evidence="2">Uncharacterized protein</fullName>
    </submittedName>
</protein>
<reference evidence="2 3" key="1">
    <citation type="journal article" date="2016" name="BMC Genomics">
        <title>Comparative genomics reveals Cyclospora cayetanensis possesses coccidia-like metabolism and invasion components but unique surface antigens.</title>
        <authorList>
            <person name="Liu S."/>
            <person name="Wang L."/>
            <person name="Zheng H."/>
            <person name="Xu Z."/>
            <person name="Roellig D.M."/>
            <person name="Li N."/>
            <person name="Frace M.A."/>
            <person name="Tang K."/>
            <person name="Arrowood M.J."/>
            <person name="Moss D.M."/>
            <person name="Zhang L."/>
            <person name="Feng Y."/>
            <person name="Xiao L."/>
        </authorList>
    </citation>
    <scope>NUCLEOTIDE SEQUENCE [LARGE SCALE GENOMIC DNA]</scope>
    <source>
        <strain evidence="2 3">CHN_HEN01</strain>
    </source>
</reference>
<comment type="caution">
    <text evidence="2">The sequence shown here is derived from an EMBL/GenBank/DDBJ whole genome shotgun (WGS) entry which is preliminary data.</text>
</comment>
<dbReference type="Proteomes" id="UP000095192">
    <property type="component" value="Unassembled WGS sequence"/>
</dbReference>
<gene>
    <name evidence="2" type="ORF">cyc_03125</name>
</gene>
<dbReference type="AlphaFoldDB" id="A0A1D3CZ50"/>
<dbReference type="VEuPathDB" id="ToxoDB:cyc_03125"/>
<name>A0A1D3CZ50_9EIME</name>
<evidence type="ECO:0000256" key="1">
    <source>
        <dbReference type="SAM" id="MobiDB-lite"/>
    </source>
</evidence>
<dbReference type="EMBL" id="JROU02001456">
    <property type="protein sequence ID" value="OEH76459.1"/>
    <property type="molecule type" value="Genomic_DNA"/>
</dbReference>
<sequence>MNNNGGSSLKCREKKSGRRHLDNSISLRRPLFCGKKAQVDARDASAIPRAWKGAAAARRPMNMRCAARQLICADCKEHRDVCPARTVQRTWIPGGIHVI</sequence>
<dbReference type="InParanoid" id="A0A1D3CZ50"/>